<dbReference type="RefSeq" id="WP_279832266.1">
    <property type="nucleotide sequence ID" value="NZ_JARVWT010000002.1"/>
</dbReference>
<dbReference type="PANTHER" id="PTHR41328">
    <property type="entry name" value="TERMINASE SMALL SUBUNIT-RELATED"/>
    <property type="match status" value="1"/>
</dbReference>
<gene>
    <name evidence="5" type="ORF">QDS18_06290</name>
</gene>
<feature type="region of interest" description="Disordered" evidence="3">
    <location>
        <begin position="410"/>
        <end position="429"/>
    </location>
</feature>
<dbReference type="Gene3D" id="1.10.10.10">
    <property type="entry name" value="Winged helix-like DNA-binding domain superfamily/Winged helix DNA-binding domain"/>
    <property type="match status" value="1"/>
</dbReference>
<dbReference type="InterPro" id="IPR018541">
    <property type="entry name" value="Ftsk_gamma"/>
</dbReference>
<dbReference type="PANTHER" id="PTHR41328:SF3">
    <property type="entry name" value="PBSX PHAGE TERMINASE SMALL SUBUNIT"/>
    <property type="match status" value="1"/>
</dbReference>
<dbReference type="EMBL" id="JARVWT010000002">
    <property type="protein sequence ID" value="MDH2330469.1"/>
    <property type="molecule type" value="Genomic_DNA"/>
</dbReference>
<reference evidence="5" key="1">
    <citation type="submission" date="2023-04" db="EMBL/GenBank/DDBJ databases">
        <title>Uncovering the Secrets of Slow-Growing Bacteria in Tropical Savanna Soil through Cultivation and Genomic Analysis.</title>
        <authorList>
            <person name="Goncalves O.S."/>
            <person name="Santana M.F."/>
        </authorList>
    </citation>
    <scope>NUCLEOTIDE SEQUENCE</scope>
    <source>
        <strain evidence="5">ANTI</strain>
    </source>
</reference>
<dbReference type="SUPFAM" id="SSF46785">
    <property type="entry name" value="Winged helix' DNA-binding domain"/>
    <property type="match status" value="1"/>
</dbReference>
<dbReference type="InterPro" id="IPR038713">
    <property type="entry name" value="Terminase_Gp1_N_sf"/>
</dbReference>
<evidence type="ECO:0000259" key="4">
    <source>
        <dbReference type="SMART" id="SM00843"/>
    </source>
</evidence>
<keyword evidence="2" id="KW-0231">Viral genome packaging</keyword>
<dbReference type="InterPro" id="IPR005335">
    <property type="entry name" value="Terminase_ssu"/>
</dbReference>
<evidence type="ECO:0000313" key="5">
    <source>
        <dbReference type="EMBL" id="MDH2330469.1"/>
    </source>
</evidence>
<protein>
    <submittedName>
        <fullName evidence="5">Terminase small subunit</fullName>
    </submittedName>
</protein>
<comment type="caution">
    <text evidence="5">The sequence shown here is derived from an EMBL/GenBank/DDBJ whole genome shotgun (WGS) entry which is preliminary data.</text>
</comment>
<dbReference type="Proteomes" id="UP001229409">
    <property type="component" value="Unassembled WGS sequence"/>
</dbReference>
<feature type="region of interest" description="Disordered" evidence="3">
    <location>
        <begin position="55"/>
        <end position="82"/>
    </location>
</feature>
<name>A0AAP4EA28_PAEPO</name>
<evidence type="ECO:0000256" key="3">
    <source>
        <dbReference type="SAM" id="MobiDB-lite"/>
    </source>
</evidence>
<feature type="domain" description="FtsK gamma" evidence="4">
    <location>
        <begin position="81"/>
        <end position="146"/>
    </location>
</feature>
<evidence type="ECO:0000256" key="1">
    <source>
        <dbReference type="ARBA" id="ARBA00022612"/>
    </source>
</evidence>
<organism evidence="5 6">
    <name type="scientific">Paenibacillus polymyxa</name>
    <name type="common">Bacillus polymyxa</name>
    <dbReference type="NCBI Taxonomy" id="1406"/>
    <lineage>
        <taxon>Bacteria</taxon>
        <taxon>Bacillati</taxon>
        <taxon>Bacillota</taxon>
        <taxon>Bacilli</taxon>
        <taxon>Bacillales</taxon>
        <taxon>Paenibacillaceae</taxon>
        <taxon>Paenibacillus</taxon>
    </lineage>
</organism>
<dbReference type="AlphaFoldDB" id="A0AAP4EA28"/>
<evidence type="ECO:0000313" key="6">
    <source>
        <dbReference type="Proteomes" id="UP001229409"/>
    </source>
</evidence>
<sequence>MGRKRDPKRDEAFNLYKASSSKIRLTDIASQLSVSEGTVRGWKAKDKWEDILADVTEHTERSNKNRTDQNNKTSNEDEDPTAYPDELFLKAVQIVAEAKQASVSLLQRRMRIGYSRAARLIDEMERRKFIGTYQGDKPREVYATPPTVDALSKELKVATPEIRNAPKKVSERSGNMERSKKAQSVPIVVEELEPEIPDEDGLTPKQRIFTYEYLRDFNATRSAIAAGYSKKTAYQIGFALLKKVEIQNIIRQHKETMIDEVGLNAQRVLMEYMKIAFADITDYVEFGQKEEDILGLEGDPVVDPNTGETKKYRYNYVSFKNSDEIDGTLVSEVKQGKDGVSVKLHDKTKALDVLTKYMDLLPDKHKRMVEDEKLKMQREKLELERAKVTGEGNTEDDLIDDWVEAVVGDEDEGLAGDETKASSIQETDS</sequence>
<feature type="compositionally biased region" description="Basic and acidic residues" evidence="3">
    <location>
        <begin position="55"/>
        <end position="69"/>
    </location>
</feature>
<dbReference type="Gene3D" id="1.10.10.1400">
    <property type="entry name" value="Terminase, small subunit, N-terminal DNA-binding domain, HTH motif"/>
    <property type="match status" value="1"/>
</dbReference>
<dbReference type="Pfam" id="PF10668">
    <property type="entry name" value="Phage_terminase"/>
    <property type="match status" value="1"/>
</dbReference>
<evidence type="ECO:0000256" key="2">
    <source>
        <dbReference type="ARBA" id="ARBA00023219"/>
    </source>
</evidence>
<dbReference type="InterPro" id="IPR052404">
    <property type="entry name" value="SPP1-like_terminase"/>
</dbReference>
<dbReference type="Pfam" id="PF09397">
    <property type="entry name" value="FtsK_gamma"/>
    <property type="match status" value="1"/>
</dbReference>
<dbReference type="InterPro" id="IPR036390">
    <property type="entry name" value="WH_DNA-bd_sf"/>
</dbReference>
<dbReference type="Pfam" id="PF03592">
    <property type="entry name" value="Terminase_2"/>
    <property type="match status" value="1"/>
</dbReference>
<dbReference type="InterPro" id="IPR036388">
    <property type="entry name" value="WH-like_DNA-bd_sf"/>
</dbReference>
<dbReference type="GO" id="GO:0051276">
    <property type="term" value="P:chromosome organization"/>
    <property type="evidence" value="ECO:0007669"/>
    <property type="project" value="InterPro"/>
</dbReference>
<keyword evidence="1" id="KW-1188">Viral release from host cell</keyword>
<proteinExistence type="predicted"/>
<accession>A0AAP4EA28</accession>
<dbReference type="InterPro" id="IPR018925">
    <property type="entry name" value="XtmA-like_N"/>
</dbReference>
<dbReference type="SMART" id="SM00843">
    <property type="entry name" value="Ftsk_gamma"/>
    <property type="match status" value="1"/>
</dbReference>